<dbReference type="Pfam" id="PF14542">
    <property type="entry name" value="Acetyltransf_CG"/>
    <property type="match status" value="1"/>
</dbReference>
<dbReference type="Proteomes" id="UP000241434">
    <property type="component" value="Unassembled WGS sequence"/>
</dbReference>
<name>A0A2P7Q2Y9_9FIRM</name>
<dbReference type="PANTHER" id="PTHR31435">
    <property type="entry name" value="PROTEIN NATD1"/>
    <property type="match status" value="1"/>
</dbReference>
<dbReference type="InterPro" id="IPR031165">
    <property type="entry name" value="GNAT_YJDJ"/>
</dbReference>
<dbReference type="PANTHER" id="PTHR31435:SF10">
    <property type="entry name" value="BSR4717 PROTEIN"/>
    <property type="match status" value="1"/>
</dbReference>
<protein>
    <submittedName>
        <fullName evidence="3">GNAT family acetyltransferase</fullName>
    </submittedName>
</protein>
<dbReference type="Gene3D" id="3.40.630.30">
    <property type="match status" value="1"/>
</dbReference>
<keyword evidence="4" id="KW-1185">Reference proteome</keyword>
<feature type="domain" description="N-acetyltransferase" evidence="1">
    <location>
        <begin position="1"/>
        <end position="90"/>
    </location>
</feature>
<evidence type="ECO:0000259" key="1">
    <source>
        <dbReference type="PROSITE" id="PS51186"/>
    </source>
</evidence>
<feature type="domain" description="N-acetyltransferase" evidence="2">
    <location>
        <begin position="2"/>
        <end position="90"/>
    </location>
</feature>
<evidence type="ECO:0000313" key="4">
    <source>
        <dbReference type="Proteomes" id="UP000241434"/>
    </source>
</evidence>
<dbReference type="RefSeq" id="WP_106775951.1">
    <property type="nucleotide sequence ID" value="NZ_JYGE01000001.1"/>
</dbReference>
<dbReference type="EMBL" id="JYGE01000001">
    <property type="protein sequence ID" value="PSJ32333.1"/>
    <property type="molecule type" value="Genomic_DNA"/>
</dbReference>
<dbReference type="InterPro" id="IPR016181">
    <property type="entry name" value="Acyl_CoA_acyltransferase"/>
</dbReference>
<reference evidence="3" key="1">
    <citation type="thesis" date="2015" institute="Rutgers" country="The State University of New Jersey, 14 College Farm Rd., New Brunswick, NJ, USA">
        <title>Ammonia toxicity in bacteria and its implications for treatment of and resource recovery from highly nitrogenous organic wastes.</title>
        <authorList>
            <person name="Luther A.K."/>
        </authorList>
    </citation>
    <scope>NUCLEOTIDE SEQUENCE</scope>
    <source>
        <strain evidence="3">RT-10B</strain>
    </source>
</reference>
<dbReference type="AlphaFoldDB" id="A0A2P7Q2Y9"/>
<sequence>MDFKYEEHRIYLEDENGHIVAEITFPMVDEDTVNIDSTYVSSSLRGQGIASKLMEEAAKIIEKNNWKTYLDCSYARVWADKHPEKSHIYL</sequence>
<dbReference type="GO" id="GO:0016747">
    <property type="term" value="F:acyltransferase activity, transferring groups other than amino-acyl groups"/>
    <property type="evidence" value="ECO:0007669"/>
    <property type="project" value="InterPro"/>
</dbReference>
<dbReference type="PROSITE" id="PS51729">
    <property type="entry name" value="GNAT_YJDJ"/>
    <property type="match status" value="1"/>
</dbReference>
<dbReference type="CDD" id="cd04301">
    <property type="entry name" value="NAT_SF"/>
    <property type="match status" value="1"/>
</dbReference>
<keyword evidence="3" id="KW-0808">Transferase</keyword>
<gene>
    <name evidence="3" type="ORF">UF10_00795</name>
</gene>
<organism evidence="3 4">
    <name type="scientific">Peptostreptococcus russellii</name>
    <dbReference type="NCBI Taxonomy" id="215200"/>
    <lineage>
        <taxon>Bacteria</taxon>
        <taxon>Bacillati</taxon>
        <taxon>Bacillota</taxon>
        <taxon>Clostridia</taxon>
        <taxon>Peptostreptococcales</taxon>
        <taxon>Peptostreptococcaceae</taxon>
        <taxon>Peptostreptococcus</taxon>
    </lineage>
</organism>
<proteinExistence type="predicted"/>
<dbReference type="SUPFAM" id="SSF55729">
    <property type="entry name" value="Acyl-CoA N-acyltransferases (Nat)"/>
    <property type="match status" value="1"/>
</dbReference>
<evidence type="ECO:0000259" key="2">
    <source>
        <dbReference type="PROSITE" id="PS51729"/>
    </source>
</evidence>
<dbReference type="InterPro" id="IPR045057">
    <property type="entry name" value="Gcn5-rel_NAT"/>
</dbReference>
<dbReference type="PROSITE" id="PS51186">
    <property type="entry name" value="GNAT"/>
    <property type="match status" value="1"/>
</dbReference>
<evidence type="ECO:0000313" key="3">
    <source>
        <dbReference type="EMBL" id="PSJ32333.1"/>
    </source>
</evidence>
<comment type="caution">
    <text evidence="3">The sequence shown here is derived from an EMBL/GenBank/DDBJ whole genome shotgun (WGS) entry which is preliminary data.</text>
</comment>
<dbReference type="OrthoDB" id="9793389at2"/>
<dbReference type="InterPro" id="IPR000182">
    <property type="entry name" value="GNAT_dom"/>
</dbReference>
<accession>A0A2P7Q2Y9</accession>